<dbReference type="Gene3D" id="3.80.10.10">
    <property type="entry name" value="Ribonuclease Inhibitor"/>
    <property type="match status" value="1"/>
</dbReference>
<dbReference type="OrthoDB" id="3215314at2759"/>
<proteinExistence type="predicted"/>
<feature type="region of interest" description="Disordered" evidence="1">
    <location>
        <begin position="291"/>
        <end position="357"/>
    </location>
</feature>
<name>A8NFG1_COPC7</name>
<feature type="compositionally biased region" description="Basic and acidic residues" evidence="1">
    <location>
        <begin position="291"/>
        <end position="314"/>
    </location>
</feature>
<protein>
    <submittedName>
        <fullName evidence="2">Uncharacterized protein</fullName>
    </submittedName>
</protein>
<dbReference type="EMBL" id="AACS02000002">
    <property type="protein sequence ID" value="EAU88547.2"/>
    <property type="molecule type" value="Genomic_DNA"/>
</dbReference>
<feature type="compositionally biased region" description="Low complexity" evidence="1">
    <location>
        <begin position="570"/>
        <end position="579"/>
    </location>
</feature>
<accession>A8NFG1</accession>
<evidence type="ECO:0000313" key="2">
    <source>
        <dbReference type="EMBL" id="EAU88547.2"/>
    </source>
</evidence>
<evidence type="ECO:0000256" key="1">
    <source>
        <dbReference type="SAM" id="MobiDB-lite"/>
    </source>
</evidence>
<sequence length="605" mass="67623">MRTLTQSPPLQGTYTSPIPPLAVPSLVWFAINGLYEHPDQLHNLLHFRLNFRREQIDIDLNNLDPRLWATLVQLYDNLPHKLSTYELPLNDIHLPLLQEIPSTPLFSLLTVLNLASCKSLDDRTISELKSLHSLVALDASDTVLTPTGIQSLANTLLLREIGDEDAQRQHRGPWPLRILNLRNCKKITSDVDLRGTACTRKIELPPGFSSAAPEVFFHPTPLLQSLETLRRINSRLHSSPNAYTLHITELRHRALPTARSPSKGVENAVVTFSSGSNRVTVDNTTAIDRRAQAREDAERHERNKEAWYERHEMTPRPAGPSKPAFPFPPPKPLSKQPPSFHNSFAKSKRPRLAQSKPLPIVSVHSTSVQSTSNSVHRDLQTRKAGLIESASAIEAGAQSRAGDTVNSFNNVDPYEPNRDQQLFLPSVGPGSHFMLYRKPPPWNALDAAIIQMRQRETKRKETMRIAQTMRTADFASVDRTGERANMVKQQIVSMVPRRAQKWQSDFGPISASGSSSKPSTSNKNPFAKRSPPPTETPKKPLVPISTVPTPVFTQELLDVNAKENPEGSLKRSSSSGSTKRQARPRKANEPPQPQSGFDWKKWAKS</sequence>
<dbReference type="GeneID" id="6009770"/>
<dbReference type="InParanoid" id="A8NFG1"/>
<keyword evidence="3" id="KW-1185">Reference proteome</keyword>
<dbReference type="RefSeq" id="XP_001833274.2">
    <property type="nucleotide sequence ID" value="XM_001833222.2"/>
</dbReference>
<dbReference type="eggNOG" id="ENOG502SPKE">
    <property type="taxonomic scope" value="Eukaryota"/>
</dbReference>
<dbReference type="SUPFAM" id="SSF52047">
    <property type="entry name" value="RNI-like"/>
    <property type="match status" value="1"/>
</dbReference>
<feature type="compositionally biased region" description="Basic and acidic residues" evidence="1">
    <location>
        <begin position="560"/>
        <end position="569"/>
    </location>
</feature>
<gene>
    <name evidence="2" type="ORF">CC1G_04253</name>
</gene>
<dbReference type="VEuPathDB" id="FungiDB:CC1G_04253"/>
<reference evidence="2 3" key="1">
    <citation type="journal article" date="2010" name="Proc. Natl. Acad. Sci. U.S.A.">
        <title>Insights into evolution of multicellular fungi from the assembled chromosomes of the mushroom Coprinopsis cinerea (Coprinus cinereus).</title>
        <authorList>
            <person name="Stajich J.E."/>
            <person name="Wilke S.K."/>
            <person name="Ahren D."/>
            <person name="Au C.H."/>
            <person name="Birren B.W."/>
            <person name="Borodovsky M."/>
            <person name="Burns C."/>
            <person name="Canback B."/>
            <person name="Casselton L.A."/>
            <person name="Cheng C.K."/>
            <person name="Deng J."/>
            <person name="Dietrich F.S."/>
            <person name="Fargo D.C."/>
            <person name="Farman M.L."/>
            <person name="Gathman A.C."/>
            <person name="Goldberg J."/>
            <person name="Guigo R."/>
            <person name="Hoegger P.J."/>
            <person name="Hooker J.B."/>
            <person name="Huggins A."/>
            <person name="James T.Y."/>
            <person name="Kamada T."/>
            <person name="Kilaru S."/>
            <person name="Kodira C."/>
            <person name="Kues U."/>
            <person name="Kupfer D."/>
            <person name="Kwan H.S."/>
            <person name="Lomsadze A."/>
            <person name="Li W."/>
            <person name="Lilly W.W."/>
            <person name="Ma L.J."/>
            <person name="Mackey A.J."/>
            <person name="Manning G."/>
            <person name="Martin F."/>
            <person name="Muraguchi H."/>
            <person name="Natvig D.O."/>
            <person name="Palmerini H."/>
            <person name="Ramesh M.A."/>
            <person name="Rehmeyer C.J."/>
            <person name="Roe B.A."/>
            <person name="Shenoy N."/>
            <person name="Stanke M."/>
            <person name="Ter-Hovhannisyan V."/>
            <person name="Tunlid A."/>
            <person name="Velagapudi R."/>
            <person name="Vision T.J."/>
            <person name="Zeng Q."/>
            <person name="Zolan M.E."/>
            <person name="Pukkila P.J."/>
        </authorList>
    </citation>
    <scope>NUCLEOTIDE SEQUENCE [LARGE SCALE GENOMIC DNA]</scope>
    <source>
        <strain evidence="3">Okayama-7 / 130 / ATCC MYA-4618 / FGSC 9003</strain>
    </source>
</reference>
<feature type="compositionally biased region" description="Pro residues" evidence="1">
    <location>
        <begin position="317"/>
        <end position="332"/>
    </location>
</feature>
<dbReference type="InterPro" id="IPR032675">
    <property type="entry name" value="LRR_dom_sf"/>
</dbReference>
<comment type="caution">
    <text evidence="2">The sequence shown here is derived from an EMBL/GenBank/DDBJ whole genome shotgun (WGS) entry which is preliminary data.</text>
</comment>
<dbReference type="AlphaFoldDB" id="A8NFG1"/>
<dbReference type="HOGENOM" id="CLU_451273_0_0_1"/>
<organism evidence="2 3">
    <name type="scientific">Coprinopsis cinerea (strain Okayama-7 / 130 / ATCC MYA-4618 / FGSC 9003)</name>
    <name type="common">Inky cap fungus</name>
    <name type="synonym">Hormographiella aspergillata</name>
    <dbReference type="NCBI Taxonomy" id="240176"/>
    <lineage>
        <taxon>Eukaryota</taxon>
        <taxon>Fungi</taxon>
        <taxon>Dikarya</taxon>
        <taxon>Basidiomycota</taxon>
        <taxon>Agaricomycotina</taxon>
        <taxon>Agaricomycetes</taxon>
        <taxon>Agaricomycetidae</taxon>
        <taxon>Agaricales</taxon>
        <taxon>Agaricineae</taxon>
        <taxon>Psathyrellaceae</taxon>
        <taxon>Coprinopsis</taxon>
    </lineage>
</organism>
<dbReference type="KEGG" id="cci:CC1G_04253"/>
<feature type="compositionally biased region" description="Low complexity" evidence="1">
    <location>
        <begin position="510"/>
        <end position="521"/>
    </location>
</feature>
<evidence type="ECO:0000313" key="3">
    <source>
        <dbReference type="Proteomes" id="UP000001861"/>
    </source>
</evidence>
<dbReference type="Proteomes" id="UP000001861">
    <property type="component" value="Unassembled WGS sequence"/>
</dbReference>
<feature type="region of interest" description="Disordered" evidence="1">
    <location>
        <begin position="505"/>
        <end position="605"/>
    </location>
</feature>